<feature type="signal peptide" evidence="1">
    <location>
        <begin position="1"/>
        <end position="19"/>
    </location>
</feature>
<dbReference type="InterPro" id="IPR008930">
    <property type="entry name" value="Terpenoid_cyclase/PrenylTrfase"/>
</dbReference>
<dbReference type="PANTHER" id="PTHR40094:SF1">
    <property type="entry name" value="UBIQUITIN DOMAIN-CONTAINING PROTEIN"/>
    <property type="match status" value="1"/>
</dbReference>
<dbReference type="PANTHER" id="PTHR40094">
    <property type="entry name" value="ALPHA-2-MACROGLOBULIN HOMOLOG"/>
    <property type="match status" value="1"/>
</dbReference>
<gene>
    <name evidence="3" type="ORF">VRU48_07420</name>
</gene>
<comment type="caution">
    <text evidence="3">The sequence shown here is derived from an EMBL/GenBank/DDBJ whole genome shotgun (WGS) entry which is preliminary data.</text>
</comment>
<accession>A0ABU7I6D0</accession>
<dbReference type="RefSeq" id="WP_330107288.1">
    <property type="nucleotide sequence ID" value="NZ_JAZDQT010000001.1"/>
</dbReference>
<dbReference type="Gene3D" id="2.170.130.10">
    <property type="entry name" value="TonB-dependent receptor, plug domain"/>
    <property type="match status" value="1"/>
</dbReference>
<dbReference type="SUPFAM" id="SSF49464">
    <property type="entry name" value="Carboxypeptidase regulatory domain-like"/>
    <property type="match status" value="1"/>
</dbReference>
<sequence length="1943" mass="220019">MKIRLLFLSFCFLSTFVAAQSRLNSSRQLGHYTYIYRLTDQEMFGLTSEGKSVINDGFLHTLIDSFKINKKYEDKLPYGNYLYVSPIKNKLNYSLVDKRNVDVAIVNNQYNLQFYVKDLKGNLVSDARVELANGQKVAYNQQAHLYQCGYSKKSQVVKVSYQGVSNFFSFEINNPREDWPFFRKVAYSFPIKYTWQPFKNLFRKKYRYRNEESPYRGYLVFSKPKYKPLDAVKFKAYVVDVKGGAIKNKTADVLLYGYGQPKKIGTLNPYRDGGYDFSFILADSLKLVLDRDYFIELVTNDGKKNRLASSGFRYEDYELKSLDFKVRTDKTVHQIGSPLAVFMKATDENELAVPDGRVEIVAVTSGVSGYFDRKVFVPDTLWKKEMKLDPVGETKLILPDSIFPKANIDFRLNIVLRNSNNEVRRQEQSLSYRYQKEQKLQEIKGTLQKDSLLITYKENDQLLPQQASVVAYAASGIQLDSMQLTLPASVKANYNAEYYKVKLLNGFNDSIYLRNFSPTLSIGALQTKDSLKVLVNNENKVPFWYTVFSGNRILLQGYANRLDTALRHGISKAAHIRINYFWNGEEKNQEISTVYNPNYLNVKLIAPPVVYPGQEVKMLVKVTDIADKPVAGTDVTAQAFTAKFGNVPSPSLPDFSKRYFARKRKRLLEMEEVSAHGALQMDWQKWGRALGLDTIEYYKFTHPKEIYTYVEQLHGELAQLAPFVIENGDIDPVSILYIDEVPVYFSQAEQLQRYAFAVKPGTHSIRMRTATKMIYLREVDIARGSKKVISVEADVANTKAEVTLQKNVLTPDEASYLERFMIKITDNFQAEKTTLRADTTLVLLNPPPMVSRAKELLVGPFKENFLSFETKGLSHNFIKEPGYTYTFLPGLIKQKSYESLQVPSYVKRVYNQPKKPVDPLSSSAVVLANVAQNGNDNFSQYVLKRGEIDSIWNEYLNLRSYTTLLFSNEKTTNKMKGRLVIAIDTAFKNKLPYIKNIVVYKNNQPDFIHIYPGNTTVFPYFGEGSYRILFLLKDNRYFMADDVNIKANGQNYYEWKAFKIVAADRLSKELDAYIKAAKSGVYNAIDDKVLYNYNSMNIGKSMLANQMYGKVVAASDQSALPGASVRVVGFGQGTVTGADGQFSIAVPANGKIIVAAIGFESKEIPIANGNIGTIALENSKNELNEVVITGYGVATKRSLAMSSTTLVANELSGRVAGLSVNSDQMRLVLRGARSLPDNNKAMVVLDGVVVPYEMISKLNPEEIDNMSVLNSNDATAIYGAMAANGVILIKTKKGNTALTETGELVAQQQTMRHDFSDVGFWQPQLFTDENGNASFSVKFPDDITNWKTRVIAMNGNKQSGYAETAIKSFKTLSANFVSPLFAVNGDSIKVLGKLMNYTPLEEKMNRRFVYNGKELLSGEVGFKNAHIDTMTIAVNGKDSLNFEYTLKQSNGYFDGEIRKVPVVEAGVKETKGYFGAFLRDTTVNYEFDKKLGNITLKAEASVFPSLLDEMTKLRNYEYLCNEQLASKLKALLLEKKVRKYLGEPFTHEKDIAFILKKLGQNKRPEGTWGWWTNSSEEMWISLHVVEALLMAEKDGYPIALDKKMLYTYLVNKLVANTDLSQLPTVKLLYLLDNKNYIKDWALAIEKAETAEKPSLYSNLQLMRLKQMAGLKVDTDGLLLLKKQTMFGNYYWGEENNRFWDNSIQNTLLAYEILKAAGGHANELEKIQLYFLEQRKNGQWRNTYESSLILETILPEMLAANPKGAPATLTINQETVSTFPFSKTLTHASGFSLAKKGGMPIYFTAYQQFQNPKPEKVSKDFTVSSSFRQKGAKVKQLKAGTLATLSVEVEVRADADYVMIEIPIPAGCSYENKLQSFWGVETHREYFKEKTAIFCTKLKQGKYTFNIDLMPRYSGSYVLNPAKAEMMYFPVFFGREGMKKVGIN</sequence>
<dbReference type="InterPro" id="IPR008969">
    <property type="entry name" value="CarboxyPept-like_regulatory"/>
</dbReference>
<evidence type="ECO:0000313" key="3">
    <source>
        <dbReference type="EMBL" id="MEE1944929.1"/>
    </source>
</evidence>
<dbReference type="InterPro" id="IPR037066">
    <property type="entry name" value="Plug_dom_sf"/>
</dbReference>
<keyword evidence="1" id="KW-0732">Signal</keyword>
<dbReference type="Gene3D" id="2.60.40.1120">
    <property type="entry name" value="Carboxypeptidase-like, regulatory domain"/>
    <property type="match status" value="1"/>
</dbReference>
<organism evidence="3 4">
    <name type="scientific">Pedobacter albus</name>
    <dbReference type="NCBI Taxonomy" id="3113905"/>
    <lineage>
        <taxon>Bacteria</taxon>
        <taxon>Pseudomonadati</taxon>
        <taxon>Bacteroidota</taxon>
        <taxon>Sphingobacteriia</taxon>
        <taxon>Sphingobacteriales</taxon>
        <taxon>Sphingobacteriaceae</taxon>
        <taxon>Pedobacter</taxon>
    </lineage>
</organism>
<evidence type="ECO:0000313" key="4">
    <source>
        <dbReference type="Proteomes" id="UP001336835"/>
    </source>
</evidence>
<proteinExistence type="predicted"/>
<dbReference type="Pfam" id="PF07715">
    <property type="entry name" value="Plug"/>
    <property type="match status" value="1"/>
</dbReference>
<dbReference type="InterPro" id="IPR001599">
    <property type="entry name" value="Macroglobln_a2"/>
</dbReference>
<dbReference type="Gene3D" id="1.50.10.20">
    <property type="match status" value="1"/>
</dbReference>
<dbReference type="SMART" id="SM01360">
    <property type="entry name" value="A2M"/>
    <property type="match status" value="1"/>
</dbReference>
<dbReference type="InterPro" id="IPR012910">
    <property type="entry name" value="Plug_dom"/>
</dbReference>
<dbReference type="InterPro" id="IPR051802">
    <property type="entry name" value="YfhM-like"/>
</dbReference>
<keyword evidence="4" id="KW-1185">Reference proteome</keyword>
<dbReference type="SUPFAM" id="SSF48239">
    <property type="entry name" value="Terpenoid cyclases/Protein prenyltransferases"/>
    <property type="match status" value="1"/>
</dbReference>
<feature type="domain" description="Alpha-2-macroglobulin" evidence="2">
    <location>
        <begin position="1318"/>
        <end position="1408"/>
    </location>
</feature>
<dbReference type="Proteomes" id="UP001336835">
    <property type="component" value="Unassembled WGS sequence"/>
</dbReference>
<evidence type="ECO:0000256" key="1">
    <source>
        <dbReference type="SAM" id="SignalP"/>
    </source>
</evidence>
<dbReference type="Pfam" id="PF00207">
    <property type="entry name" value="A2M"/>
    <property type="match status" value="1"/>
</dbReference>
<name>A0ABU7I6D0_9SPHI</name>
<dbReference type="Pfam" id="PF17973">
    <property type="entry name" value="bMG10"/>
    <property type="match status" value="1"/>
</dbReference>
<dbReference type="EMBL" id="JAZDQT010000001">
    <property type="protein sequence ID" value="MEE1944929.1"/>
    <property type="molecule type" value="Genomic_DNA"/>
</dbReference>
<feature type="chain" id="PRO_5045687366" evidence="1">
    <location>
        <begin position="20"/>
        <end position="1943"/>
    </location>
</feature>
<dbReference type="SUPFAM" id="SSF56935">
    <property type="entry name" value="Porins"/>
    <property type="match status" value="1"/>
</dbReference>
<dbReference type="InterPro" id="IPR041246">
    <property type="entry name" value="Bact_MG10"/>
</dbReference>
<dbReference type="Pfam" id="PF13715">
    <property type="entry name" value="CarbopepD_reg_2"/>
    <property type="match status" value="1"/>
</dbReference>
<reference evidence="3 4" key="1">
    <citation type="submission" date="2024-01" db="EMBL/GenBank/DDBJ databases">
        <title>Pedobacter sp. nov., isolated from fresh soil.</title>
        <authorList>
            <person name="Le N.T.T."/>
        </authorList>
    </citation>
    <scope>NUCLEOTIDE SEQUENCE [LARGE SCALE GENOMIC DNA]</scope>
    <source>
        <strain evidence="3 4">KR3-3</strain>
    </source>
</reference>
<evidence type="ECO:0000259" key="2">
    <source>
        <dbReference type="SMART" id="SM01360"/>
    </source>
</evidence>
<protein>
    <submittedName>
        <fullName evidence="3">Alpha-2-macroglobulin family protein</fullName>
    </submittedName>
</protein>